<evidence type="ECO:0008006" key="3">
    <source>
        <dbReference type="Google" id="ProtNLM"/>
    </source>
</evidence>
<sequence>MAMFHSNTHRVIEDWNARRGDRPAPARADISPAAYRELLPQVFMLGSEAAGGEGGETEVFRLAGGLLADLHARDLRGVDFYALWMAGDRDAVRAALDQARRDGAPVVLEASGWTAEGDQAKLEIVLAPLIGPTGELDRVLGLYQPTSSLRRLMGRPFTALTLGGCKAADQDFHIPQPMQPQPTPRDRSHLRLVAVGGSRVD</sequence>
<name>A0A258CS50_CAUVI</name>
<gene>
    <name evidence="1" type="ORF">B7Z12_19970</name>
</gene>
<dbReference type="InterPro" id="IPR035965">
    <property type="entry name" value="PAS-like_dom_sf"/>
</dbReference>
<dbReference type="CDD" id="cd00130">
    <property type="entry name" value="PAS"/>
    <property type="match status" value="1"/>
</dbReference>
<dbReference type="Proteomes" id="UP000215616">
    <property type="component" value="Unassembled WGS sequence"/>
</dbReference>
<proteinExistence type="predicted"/>
<dbReference type="SUPFAM" id="SSF55785">
    <property type="entry name" value="PYP-like sensor domain (PAS domain)"/>
    <property type="match status" value="1"/>
</dbReference>
<dbReference type="InterPro" id="IPR000014">
    <property type="entry name" value="PAS"/>
</dbReference>
<organism evidence="1 2">
    <name type="scientific">Caulobacter vibrioides</name>
    <name type="common">Caulobacter crescentus</name>
    <dbReference type="NCBI Taxonomy" id="155892"/>
    <lineage>
        <taxon>Bacteria</taxon>
        <taxon>Pseudomonadati</taxon>
        <taxon>Pseudomonadota</taxon>
        <taxon>Alphaproteobacteria</taxon>
        <taxon>Caulobacterales</taxon>
        <taxon>Caulobacteraceae</taxon>
        <taxon>Caulobacter</taxon>
    </lineage>
</organism>
<reference evidence="1 2" key="1">
    <citation type="submission" date="2017-03" db="EMBL/GenBank/DDBJ databases">
        <title>Lifting the veil on microbial sulfur biogeochemistry in mining wastewaters.</title>
        <authorList>
            <person name="Kantor R.S."/>
            <person name="Colenbrander Nelson T."/>
            <person name="Marshall S."/>
            <person name="Bennett D."/>
            <person name="Apte S."/>
            <person name="Camacho D."/>
            <person name="Thomas B.C."/>
            <person name="Warren L.A."/>
            <person name="Banfield J.F."/>
        </authorList>
    </citation>
    <scope>NUCLEOTIDE SEQUENCE [LARGE SCALE GENOMIC DNA]</scope>
    <source>
        <strain evidence="1">32-67-7</strain>
    </source>
</reference>
<dbReference type="Pfam" id="PF07310">
    <property type="entry name" value="PAS_5"/>
    <property type="match status" value="1"/>
</dbReference>
<accession>A0A258CS50</accession>
<dbReference type="PIRSF" id="PIRSF031878">
    <property type="entry name" value="UCP031878"/>
    <property type="match status" value="1"/>
</dbReference>
<dbReference type="InterPro" id="IPR009922">
    <property type="entry name" value="DUF1457"/>
</dbReference>
<dbReference type="AlphaFoldDB" id="A0A258CS50"/>
<evidence type="ECO:0000313" key="1">
    <source>
        <dbReference type="EMBL" id="OYW98400.1"/>
    </source>
</evidence>
<comment type="caution">
    <text evidence="1">The sequence shown here is derived from an EMBL/GenBank/DDBJ whole genome shotgun (WGS) entry which is preliminary data.</text>
</comment>
<protein>
    <recommendedName>
        <fullName evidence="3">PAS domain-containing protein</fullName>
    </recommendedName>
</protein>
<dbReference type="EMBL" id="NCDQ01000511">
    <property type="protein sequence ID" value="OYW98400.1"/>
    <property type="molecule type" value="Genomic_DNA"/>
</dbReference>
<evidence type="ECO:0000313" key="2">
    <source>
        <dbReference type="Proteomes" id="UP000215616"/>
    </source>
</evidence>